<proteinExistence type="predicted"/>
<dbReference type="Proteomes" id="UP000652219">
    <property type="component" value="Unassembled WGS sequence"/>
</dbReference>
<dbReference type="EMBL" id="WIGN01000455">
    <property type="protein sequence ID" value="KAF6792618.1"/>
    <property type="molecule type" value="Genomic_DNA"/>
</dbReference>
<comment type="caution">
    <text evidence="2">The sequence shown here is derived from an EMBL/GenBank/DDBJ whole genome shotgun (WGS) entry which is preliminary data.</text>
</comment>
<keyword evidence="3" id="KW-1185">Reference proteome</keyword>
<feature type="compositionally biased region" description="Low complexity" evidence="1">
    <location>
        <begin position="210"/>
        <end position="223"/>
    </location>
</feature>
<reference evidence="2 3" key="1">
    <citation type="journal article" date="2020" name="Phytopathology">
        <title>Genome Sequence Resources of Colletotrichum truncatum, C. plurivorum, C. musicola, and C. sojae: Four Species Pathogenic to Soybean (Glycine max).</title>
        <authorList>
            <person name="Rogerio F."/>
            <person name="Boufleur T.R."/>
            <person name="Ciampi-Guillardi M."/>
            <person name="Sukno S.A."/>
            <person name="Thon M.R."/>
            <person name="Massola Junior N.S."/>
            <person name="Baroncelli R."/>
        </authorList>
    </citation>
    <scope>NUCLEOTIDE SEQUENCE [LARGE SCALE GENOMIC DNA]</scope>
    <source>
        <strain evidence="2 3">LFN0009</strain>
    </source>
</reference>
<name>A0A8H6MKH4_9PEZI</name>
<feature type="compositionally biased region" description="Pro residues" evidence="1">
    <location>
        <begin position="176"/>
        <end position="209"/>
    </location>
</feature>
<evidence type="ECO:0000256" key="1">
    <source>
        <dbReference type="SAM" id="MobiDB-lite"/>
    </source>
</evidence>
<protein>
    <submittedName>
        <fullName evidence="2">Uncharacterized protein</fullName>
    </submittedName>
</protein>
<feature type="region of interest" description="Disordered" evidence="1">
    <location>
        <begin position="123"/>
        <end position="234"/>
    </location>
</feature>
<sequence>MAEAKLRRPHQRLVQLLFLASASSAATIISIGDTSLSLSNFQLITQLSVPLGCLLAYNNPIAGCTANDFKEGSNCSNSCRRGLSRMQTNLQDACEAVQVQTNTLLGQALAGNLINLLCPSTARPTSAAPPVQPSPTSIVQPSSTAVIPPPPPPPPPATTTAQTIPVPATTSVVIPPSSPPPANPPSSTAAPPPPVSQLPPPLPPLPAPPTTVVTSTATSDAAPQSTSAETKKPEVNPLDALLMSGDSTESFKASRGVVYVLCLLWASILAITA</sequence>
<evidence type="ECO:0000313" key="3">
    <source>
        <dbReference type="Proteomes" id="UP000652219"/>
    </source>
</evidence>
<gene>
    <name evidence="2" type="ORF">CSOJ01_14159</name>
</gene>
<evidence type="ECO:0000313" key="2">
    <source>
        <dbReference type="EMBL" id="KAF6792618.1"/>
    </source>
</evidence>
<feature type="compositionally biased region" description="Pro residues" evidence="1">
    <location>
        <begin position="147"/>
        <end position="157"/>
    </location>
</feature>
<feature type="compositionally biased region" description="Low complexity" evidence="1">
    <location>
        <begin position="158"/>
        <end position="175"/>
    </location>
</feature>
<accession>A0A8H6MKH4</accession>
<organism evidence="2 3">
    <name type="scientific">Colletotrichum sojae</name>
    <dbReference type="NCBI Taxonomy" id="2175907"/>
    <lineage>
        <taxon>Eukaryota</taxon>
        <taxon>Fungi</taxon>
        <taxon>Dikarya</taxon>
        <taxon>Ascomycota</taxon>
        <taxon>Pezizomycotina</taxon>
        <taxon>Sordariomycetes</taxon>
        <taxon>Hypocreomycetidae</taxon>
        <taxon>Glomerellales</taxon>
        <taxon>Glomerellaceae</taxon>
        <taxon>Colletotrichum</taxon>
        <taxon>Colletotrichum orchidearum species complex</taxon>
    </lineage>
</organism>
<dbReference type="AlphaFoldDB" id="A0A8H6MKH4"/>